<dbReference type="EMBL" id="UZAM01012426">
    <property type="protein sequence ID" value="VDP21801.1"/>
    <property type="molecule type" value="Genomic_DNA"/>
</dbReference>
<reference evidence="1 2" key="2">
    <citation type="submission" date="2018-11" db="EMBL/GenBank/DDBJ databases">
        <authorList>
            <consortium name="Pathogen Informatics"/>
        </authorList>
    </citation>
    <scope>NUCLEOTIDE SEQUENCE [LARGE SCALE GENOMIC DNA]</scope>
</reference>
<evidence type="ECO:0000313" key="1">
    <source>
        <dbReference type="EMBL" id="VDP21801.1"/>
    </source>
</evidence>
<proteinExistence type="predicted"/>
<evidence type="ECO:0000313" key="2">
    <source>
        <dbReference type="Proteomes" id="UP000270296"/>
    </source>
</evidence>
<reference evidence="3" key="1">
    <citation type="submission" date="2016-06" db="UniProtKB">
        <authorList>
            <consortium name="WormBaseParasite"/>
        </authorList>
    </citation>
    <scope>IDENTIFICATION</scope>
</reference>
<accession>A0A183IZZ0</accession>
<sequence length="34" mass="4030">MTTSTFVTFEDEMCASSTLIYTRWPRKRLLPLFS</sequence>
<organism evidence="3">
    <name type="scientific">Soboliphyme baturini</name>
    <dbReference type="NCBI Taxonomy" id="241478"/>
    <lineage>
        <taxon>Eukaryota</taxon>
        <taxon>Metazoa</taxon>
        <taxon>Ecdysozoa</taxon>
        <taxon>Nematoda</taxon>
        <taxon>Enoplea</taxon>
        <taxon>Dorylaimia</taxon>
        <taxon>Dioctophymatida</taxon>
        <taxon>Dioctophymatoidea</taxon>
        <taxon>Soboliphymatidae</taxon>
        <taxon>Soboliphyme</taxon>
    </lineage>
</organism>
<name>A0A183IZZ0_9BILA</name>
<protein>
    <submittedName>
        <fullName evidence="1 3">Uncharacterized protein</fullName>
    </submittedName>
</protein>
<keyword evidence="2" id="KW-1185">Reference proteome</keyword>
<gene>
    <name evidence="1" type="ORF">SBAD_LOCUS9188</name>
</gene>
<dbReference type="WBParaSite" id="SBAD_0000951801-mRNA-1">
    <property type="protein sequence ID" value="SBAD_0000951801-mRNA-1"/>
    <property type="gene ID" value="SBAD_0000951801"/>
</dbReference>
<evidence type="ECO:0000313" key="3">
    <source>
        <dbReference type="WBParaSite" id="SBAD_0000951801-mRNA-1"/>
    </source>
</evidence>
<dbReference type="AlphaFoldDB" id="A0A183IZZ0"/>
<dbReference type="Proteomes" id="UP000270296">
    <property type="component" value="Unassembled WGS sequence"/>
</dbReference>